<evidence type="ECO:0000256" key="4">
    <source>
        <dbReference type="SAM" id="Phobius"/>
    </source>
</evidence>
<dbReference type="InterPro" id="IPR027038">
    <property type="entry name" value="RanGap"/>
</dbReference>
<reference evidence="5" key="1">
    <citation type="submission" date="2021-02" db="EMBL/GenBank/DDBJ databases">
        <authorList>
            <person name="Dougan E. K."/>
            <person name="Rhodes N."/>
            <person name="Thang M."/>
            <person name="Chan C."/>
        </authorList>
    </citation>
    <scope>NUCLEOTIDE SEQUENCE</scope>
</reference>
<keyword evidence="4" id="KW-1133">Transmembrane helix</keyword>
<dbReference type="PANTHER" id="PTHR24113">
    <property type="entry name" value="RAN GTPASE-ACTIVATING PROTEIN 1"/>
    <property type="match status" value="1"/>
</dbReference>
<dbReference type="GO" id="GO:0031267">
    <property type="term" value="F:small GTPase binding"/>
    <property type="evidence" value="ECO:0007669"/>
    <property type="project" value="TreeGrafter"/>
</dbReference>
<dbReference type="GO" id="GO:0005634">
    <property type="term" value="C:nucleus"/>
    <property type="evidence" value="ECO:0007669"/>
    <property type="project" value="TreeGrafter"/>
</dbReference>
<sequence>MSGLNSVNQSTFEQSDVAMHEGGGVTADSGEPAQMLYTNLQDPSGLADLLLDERVDIRLVRGTCLKALDRKKQTFIRRQELENNPSYPDAFVTREELQKWKQDSVYRRKVRIIGVSHVWETREHPDPRGHQLALIAGAQLWHDRYSWYFLDYMSVYQFYRTSIHQNRSFQYTMMHMHFFYTHEYTWTYRIEELTPIEEADRQKQVQVFFTETGIPEDGKVEVRLFADLKENCTPYSRRGWCEAESQWSSMRSNSRQTVSLSFVSPETWTRAPMAPAVFQAKVSNSELLFTHQDSAEAVKELQERVFMEKAVENVMLEMSVLPPREFPILAGALPLYKNLQVLLISNSQVDCQGAEALSTVLTMSDLRLHNLRISADAACKLALGLKGNSAVLKVALTKCLVDEEGAEGLADALACKDTRLESLDLSHNVVGCTGAKHLSDALIRNEHLRKLNLSFNSIADEGATSFVSLFESVALQELCLSRNCFGSKALTILQTGRNKSLRRHGEVNLRVQCEDGPSLWILEDLVVAALLLDNLLFGVCHVSLPIIAFVEYDPWAGDYEPLQLWLTVPSILLVAVPPVLLLVAFIWEVCRKGTGKCFRFVATSLKLIWPRIWMCYSAVWLPAMQVYTLLERPPNDQQGSTFAAVIPYTLVLTALLMVQAVFVLFHPTFRAISRVVLRKFLKL</sequence>
<feature type="transmembrane region" description="Helical" evidence="4">
    <location>
        <begin position="562"/>
        <end position="587"/>
    </location>
</feature>
<dbReference type="SUPFAM" id="SSF52047">
    <property type="entry name" value="RNI-like"/>
    <property type="match status" value="1"/>
</dbReference>
<dbReference type="PANTHER" id="PTHR24113:SF12">
    <property type="entry name" value="RAN GTPASE-ACTIVATING PROTEIN 1"/>
    <property type="match status" value="1"/>
</dbReference>
<dbReference type="Gene3D" id="3.80.10.10">
    <property type="entry name" value="Ribonuclease Inhibitor"/>
    <property type="match status" value="1"/>
</dbReference>
<dbReference type="Pfam" id="PF13516">
    <property type="entry name" value="LRR_6"/>
    <property type="match status" value="2"/>
</dbReference>
<keyword evidence="1" id="KW-0343">GTPase activation</keyword>
<keyword evidence="4" id="KW-0472">Membrane</keyword>
<keyword evidence="4" id="KW-0812">Transmembrane</keyword>
<evidence type="ECO:0000256" key="2">
    <source>
        <dbReference type="ARBA" id="ARBA00022614"/>
    </source>
</evidence>
<keyword evidence="6" id="KW-1185">Reference proteome</keyword>
<evidence type="ECO:0000313" key="5">
    <source>
        <dbReference type="EMBL" id="CAE7913607.1"/>
    </source>
</evidence>
<dbReference type="GO" id="GO:0006913">
    <property type="term" value="P:nucleocytoplasmic transport"/>
    <property type="evidence" value="ECO:0007669"/>
    <property type="project" value="TreeGrafter"/>
</dbReference>
<keyword evidence="3" id="KW-0677">Repeat</keyword>
<keyword evidence="2" id="KW-0433">Leucine-rich repeat</keyword>
<evidence type="ECO:0000256" key="3">
    <source>
        <dbReference type="ARBA" id="ARBA00022737"/>
    </source>
</evidence>
<dbReference type="EMBL" id="CAJNJA010074908">
    <property type="protein sequence ID" value="CAE7913607.1"/>
    <property type="molecule type" value="Genomic_DNA"/>
</dbReference>
<dbReference type="GO" id="GO:0048471">
    <property type="term" value="C:perinuclear region of cytoplasm"/>
    <property type="evidence" value="ECO:0007669"/>
    <property type="project" value="TreeGrafter"/>
</dbReference>
<dbReference type="GO" id="GO:0005096">
    <property type="term" value="F:GTPase activator activity"/>
    <property type="evidence" value="ECO:0007669"/>
    <property type="project" value="UniProtKB-KW"/>
</dbReference>
<organism evidence="5 6">
    <name type="scientific">Symbiodinium necroappetens</name>
    <dbReference type="NCBI Taxonomy" id="1628268"/>
    <lineage>
        <taxon>Eukaryota</taxon>
        <taxon>Sar</taxon>
        <taxon>Alveolata</taxon>
        <taxon>Dinophyceae</taxon>
        <taxon>Suessiales</taxon>
        <taxon>Symbiodiniaceae</taxon>
        <taxon>Symbiodinium</taxon>
    </lineage>
</organism>
<accession>A0A813BRJ1</accession>
<dbReference type="OrthoDB" id="120976at2759"/>
<dbReference type="GO" id="GO:0005829">
    <property type="term" value="C:cytosol"/>
    <property type="evidence" value="ECO:0007669"/>
    <property type="project" value="TreeGrafter"/>
</dbReference>
<dbReference type="AlphaFoldDB" id="A0A813BRJ1"/>
<evidence type="ECO:0000313" key="6">
    <source>
        <dbReference type="Proteomes" id="UP000601435"/>
    </source>
</evidence>
<proteinExistence type="predicted"/>
<feature type="transmembrane region" description="Helical" evidence="4">
    <location>
        <begin position="608"/>
        <end position="630"/>
    </location>
</feature>
<name>A0A813BRJ1_9DINO</name>
<evidence type="ECO:0000256" key="1">
    <source>
        <dbReference type="ARBA" id="ARBA00022468"/>
    </source>
</evidence>
<dbReference type="Proteomes" id="UP000601435">
    <property type="component" value="Unassembled WGS sequence"/>
</dbReference>
<protein>
    <submittedName>
        <fullName evidence="5">NLRC3 protein</fullName>
    </submittedName>
</protein>
<comment type="caution">
    <text evidence="5">The sequence shown here is derived from an EMBL/GenBank/DDBJ whole genome shotgun (WGS) entry which is preliminary data.</text>
</comment>
<dbReference type="InterPro" id="IPR032675">
    <property type="entry name" value="LRR_dom_sf"/>
</dbReference>
<dbReference type="InterPro" id="IPR001611">
    <property type="entry name" value="Leu-rich_rpt"/>
</dbReference>
<feature type="transmembrane region" description="Helical" evidence="4">
    <location>
        <begin position="642"/>
        <end position="665"/>
    </location>
</feature>
<gene>
    <name evidence="5" type="primary">NLRC3</name>
    <name evidence="5" type="ORF">SNEC2469_LOCUS31225</name>
</gene>
<dbReference type="SMART" id="SM00368">
    <property type="entry name" value="LRR_RI"/>
    <property type="match status" value="3"/>
</dbReference>